<organism evidence="9 10">
    <name type="scientific">Venturia nashicola</name>
    <dbReference type="NCBI Taxonomy" id="86259"/>
    <lineage>
        <taxon>Eukaryota</taxon>
        <taxon>Fungi</taxon>
        <taxon>Dikarya</taxon>
        <taxon>Ascomycota</taxon>
        <taxon>Pezizomycotina</taxon>
        <taxon>Dothideomycetes</taxon>
        <taxon>Pleosporomycetidae</taxon>
        <taxon>Venturiales</taxon>
        <taxon>Venturiaceae</taxon>
        <taxon>Venturia</taxon>
    </lineage>
</organism>
<gene>
    <name evidence="9" type="ORF">E6O75_ATG01748</name>
</gene>
<evidence type="ECO:0000256" key="4">
    <source>
        <dbReference type="ARBA" id="ARBA00022741"/>
    </source>
</evidence>
<dbReference type="PANTHER" id="PTHR11136">
    <property type="entry name" value="FOLYLPOLYGLUTAMATE SYNTHASE-RELATED"/>
    <property type="match status" value="1"/>
</dbReference>
<sequence>MFYRTTELATYGQRLQILVAKESTVPTPIPAWAPVLSPAFFADVDAELEDVVGFDTEAASPIVEVMWTVVSAFLFSTAVIVVEMMDVFVTIENGVFFSSMAFSNDFVEGGSSAAAAKVVAGASGSVGTGLGSLGSGRGPEDVGSVSAFEGSRVGSAGVVPGDGSPGRETEGMVLSVGAVAECGTFSVIIGILSLLVSWLGMSDNVQAKVQLWRELSHPPPDAAVAFRAIADAREREGRERGNGPGSWFAVVELMVAIPGGDSLLFSDDLPSWIRRHIVCDKPLPRVTQNPPAGLVEIVLARAGKTQGGRVETPAATTNHWHIPENLDSDTPTDPSPPDIHLSHTPDTASPLHPIQVHSLWMIQLGLQRAAQLFRNNPQPWKAVHVAGTNGKGTVCTYLSALLNAGGVQTGRFTSPHLIDRWDCITINEKPVAESLFREVEAQVLARNKAEDIKASEFEILTATAFDIFTRENVEVGVVEVGMGGRDDATNVLKSKSLTIITKMGLDHQGFLGNTIEEITKVKCGIFRQGVPVLYSHTNEPEVVNVIMAEAAAVKAGPVTSYQYFPSFKGRKYRTFMKGIMNRTPLKISICTAYRALCALHPELPHMVPPLRSKASPEQEIYADAIVDTQIQGRQQYIDVKSIVGVKTIVMLDGAHNRQAAEYLNDVVRYEMRDFKYGPITWVMANTKGKDLSGFLEPLVRNYDSVATVEFGPVAGMPWVEPASSQTIADAVRELQPNIPVETFGKDIRGAIKWAVQQKPKAARVVICGSLYLVSDVLRMLRGKKKKSGRVAKKNIGKIE</sequence>
<evidence type="ECO:0000256" key="3">
    <source>
        <dbReference type="ARBA" id="ARBA00022723"/>
    </source>
</evidence>
<keyword evidence="2" id="KW-0436">Ligase</keyword>
<dbReference type="Gene3D" id="3.90.190.20">
    <property type="entry name" value="Mur ligase, C-terminal domain"/>
    <property type="match status" value="1"/>
</dbReference>
<comment type="similarity">
    <text evidence="1">Belongs to the folylpolyglutamate synthase family.</text>
</comment>
<feature type="region of interest" description="Disordered" evidence="7">
    <location>
        <begin position="317"/>
        <end position="347"/>
    </location>
</feature>
<dbReference type="EMBL" id="SNSC02000025">
    <property type="protein sequence ID" value="TID13770.1"/>
    <property type="molecule type" value="Genomic_DNA"/>
</dbReference>
<dbReference type="GO" id="GO:0005524">
    <property type="term" value="F:ATP binding"/>
    <property type="evidence" value="ECO:0007669"/>
    <property type="project" value="UniProtKB-KW"/>
</dbReference>
<dbReference type="GO" id="GO:0046872">
    <property type="term" value="F:metal ion binding"/>
    <property type="evidence" value="ECO:0007669"/>
    <property type="project" value="UniProtKB-KW"/>
</dbReference>
<dbReference type="SUPFAM" id="SSF53244">
    <property type="entry name" value="MurD-like peptide ligases, peptide-binding domain"/>
    <property type="match status" value="1"/>
</dbReference>
<dbReference type="InterPro" id="IPR013221">
    <property type="entry name" value="Mur_ligase_cen"/>
</dbReference>
<dbReference type="PANTHER" id="PTHR11136:SF0">
    <property type="entry name" value="DIHYDROFOLATE SYNTHETASE-RELATED"/>
    <property type="match status" value="1"/>
</dbReference>
<name>A0A4Z1NS71_9PEZI</name>
<dbReference type="NCBIfam" id="TIGR01499">
    <property type="entry name" value="folC"/>
    <property type="match status" value="1"/>
</dbReference>
<dbReference type="GO" id="GO:0005739">
    <property type="term" value="C:mitochondrion"/>
    <property type="evidence" value="ECO:0007669"/>
    <property type="project" value="TreeGrafter"/>
</dbReference>
<proteinExistence type="inferred from homology"/>
<dbReference type="Pfam" id="PF08245">
    <property type="entry name" value="Mur_ligase_M"/>
    <property type="match status" value="1"/>
</dbReference>
<feature type="domain" description="Mur ligase central" evidence="8">
    <location>
        <begin position="385"/>
        <end position="529"/>
    </location>
</feature>
<evidence type="ECO:0000256" key="1">
    <source>
        <dbReference type="ARBA" id="ARBA00008276"/>
    </source>
</evidence>
<evidence type="ECO:0000313" key="10">
    <source>
        <dbReference type="Proteomes" id="UP000298493"/>
    </source>
</evidence>
<dbReference type="PROSITE" id="PS01012">
    <property type="entry name" value="FOLYLPOLYGLU_SYNT_2"/>
    <property type="match status" value="1"/>
</dbReference>
<keyword evidence="4" id="KW-0547">Nucleotide-binding</keyword>
<dbReference type="Gene3D" id="3.40.1190.10">
    <property type="entry name" value="Mur-like, catalytic domain"/>
    <property type="match status" value="1"/>
</dbReference>
<evidence type="ECO:0000256" key="5">
    <source>
        <dbReference type="ARBA" id="ARBA00022840"/>
    </source>
</evidence>
<keyword evidence="10" id="KW-1185">Reference proteome</keyword>
<dbReference type="InterPro" id="IPR001645">
    <property type="entry name" value="Folylpolyglutamate_synth"/>
</dbReference>
<dbReference type="InterPro" id="IPR018109">
    <property type="entry name" value="Folylpolyglutamate_synth_CS"/>
</dbReference>
<evidence type="ECO:0000313" key="9">
    <source>
        <dbReference type="EMBL" id="TID13770.1"/>
    </source>
</evidence>
<accession>A0A4Z1NS71</accession>
<dbReference type="GO" id="GO:0004326">
    <property type="term" value="F:tetrahydrofolylpolyglutamate synthase activity"/>
    <property type="evidence" value="ECO:0007669"/>
    <property type="project" value="InterPro"/>
</dbReference>
<dbReference type="UniPathway" id="UPA00850"/>
<keyword evidence="6" id="KW-0460">Magnesium</keyword>
<dbReference type="STRING" id="86259.A0A4Z1NS71"/>
<dbReference type="GO" id="GO:0008841">
    <property type="term" value="F:dihydrofolate synthase activity"/>
    <property type="evidence" value="ECO:0007669"/>
    <property type="project" value="TreeGrafter"/>
</dbReference>
<protein>
    <submittedName>
        <fullName evidence="9">Developmental regulator</fullName>
    </submittedName>
</protein>
<evidence type="ECO:0000256" key="6">
    <source>
        <dbReference type="ARBA" id="ARBA00022842"/>
    </source>
</evidence>
<keyword evidence="5" id="KW-0067">ATP-binding</keyword>
<dbReference type="InterPro" id="IPR036615">
    <property type="entry name" value="Mur_ligase_C_dom_sf"/>
</dbReference>
<dbReference type="AlphaFoldDB" id="A0A4Z1NS71"/>
<evidence type="ECO:0000256" key="2">
    <source>
        <dbReference type="ARBA" id="ARBA00022598"/>
    </source>
</evidence>
<evidence type="ECO:0000259" key="8">
    <source>
        <dbReference type="Pfam" id="PF08245"/>
    </source>
</evidence>
<comment type="caution">
    <text evidence="9">The sequence shown here is derived from an EMBL/GenBank/DDBJ whole genome shotgun (WGS) entry which is preliminary data.</text>
</comment>
<keyword evidence="3" id="KW-0479">Metal-binding</keyword>
<reference evidence="9 10" key="1">
    <citation type="submission" date="2019-04" db="EMBL/GenBank/DDBJ databases">
        <title>High contiguity whole genome sequence and gene annotation resource for two Venturia nashicola isolates.</title>
        <authorList>
            <person name="Prokchorchik M."/>
            <person name="Won K."/>
            <person name="Lee Y."/>
            <person name="Choi E.D."/>
            <person name="Segonzac C."/>
            <person name="Sohn K.H."/>
        </authorList>
    </citation>
    <scope>NUCLEOTIDE SEQUENCE [LARGE SCALE GENOMIC DNA]</scope>
    <source>
        <strain evidence="9 10">PRI2</strain>
    </source>
</reference>
<dbReference type="GO" id="GO:0005829">
    <property type="term" value="C:cytosol"/>
    <property type="evidence" value="ECO:0007669"/>
    <property type="project" value="TreeGrafter"/>
</dbReference>
<evidence type="ECO:0000256" key="7">
    <source>
        <dbReference type="SAM" id="MobiDB-lite"/>
    </source>
</evidence>
<dbReference type="Proteomes" id="UP000298493">
    <property type="component" value="Unassembled WGS sequence"/>
</dbReference>
<dbReference type="InterPro" id="IPR036565">
    <property type="entry name" value="Mur-like_cat_sf"/>
</dbReference>
<dbReference type="SUPFAM" id="SSF53623">
    <property type="entry name" value="MurD-like peptide ligases, catalytic domain"/>
    <property type="match status" value="1"/>
</dbReference>